<dbReference type="KEGG" id="sbf:JCM31447_04850"/>
<dbReference type="RefSeq" id="WP_130606151.1">
    <property type="nucleotide sequence ID" value="NZ_AP019368.1"/>
</dbReference>
<dbReference type="Pfam" id="PF08975">
    <property type="entry name" value="2H-phosphodiest"/>
    <property type="match status" value="1"/>
</dbReference>
<organism evidence="2 3">
    <name type="scientific">Fluviispira sanaruensis</name>
    <dbReference type="NCBI Taxonomy" id="2493639"/>
    <lineage>
        <taxon>Bacteria</taxon>
        <taxon>Pseudomonadati</taxon>
        <taxon>Bdellovibrionota</taxon>
        <taxon>Oligoflexia</taxon>
        <taxon>Silvanigrellales</taxon>
        <taxon>Silvanigrellaceae</taxon>
        <taxon>Fluviispira</taxon>
    </lineage>
</organism>
<evidence type="ECO:0000313" key="2">
    <source>
        <dbReference type="EMBL" id="BBH52048.1"/>
    </source>
</evidence>
<name>A0A4P2VI40_FLUSA</name>
<dbReference type="AlphaFoldDB" id="A0A4P2VI40"/>
<dbReference type="SUPFAM" id="SSF55144">
    <property type="entry name" value="LigT-like"/>
    <property type="match status" value="1"/>
</dbReference>
<protein>
    <submittedName>
        <fullName evidence="2">DUF1868 domain-containing protein</fullName>
    </submittedName>
</protein>
<feature type="domain" description="DUF1868" evidence="1">
    <location>
        <begin position="40"/>
        <end position="132"/>
    </location>
</feature>
<proteinExistence type="predicted"/>
<keyword evidence="3" id="KW-1185">Reference proteome</keyword>
<dbReference type="OrthoDB" id="5649953at2"/>
<evidence type="ECO:0000259" key="1">
    <source>
        <dbReference type="Pfam" id="PF08975"/>
    </source>
</evidence>
<dbReference type="EMBL" id="AP019368">
    <property type="protein sequence ID" value="BBH52048.1"/>
    <property type="molecule type" value="Genomic_DNA"/>
</dbReference>
<dbReference type="Proteomes" id="UP000291236">
    <property type="component" value="Chromosome"/>
</dbReference>
<reference evidence="2 3" key="1">
    <citation type="submission" date="2018-12" db="EMBL/GenBank/DDBJ databases">
        <title>Rubrispira sanarue gen. nov., sp., nov., a member of the order Silvanigrellales, isolated from a brackish lake in Hamamatsu Japan.</title>
        <authorList>
            <person name="Maejima Y."/>
            <person name="Iino T."/>
            <person name="Muraguchi Y."/>
            <person name="Fukuda K."/>
            <person name="Nojiri H."/>
            <person name="Ohkuma M."/>
            <person name="Moriuchi R."/>
            <person name="Dohra H."/>
            <person name="Kimbara K."/>
            <person name="Shintani M."/>
        </authorList>
    </citation>
    <scope>NUCLEOTIDE SEQUENCE [LARGE SCALE GENOMIC DNA]</scope>
    <source>
        <strain evidence="2 3">RF1110005</strain>
    </source>
</reference>
<sequence>MSMYSRILFAFTILLRLIFIFLILISLFFAQLSYAELKKIDSSGKYSQFPGITVISKVNKDNHKMWDEIEQKLSQDQLITKYFSLLPAKSYHMTTINLFTKRNHGGQNGKDWNSFIKLKKPLLKNLKIYLEKNAFEPHLKRVELLKTRVTSVISLKVPLEYAQMEKIQMTAAHFSLESKIPKPFHITLAYAYKKIPKKIYLKIIENINKILNPILYTYRDKSVTFEVPKINYFLDMTAYNEWNESIDKIEPQN</sequence>
<evidence type="ECO:0000313" key="3">
    <source>
        <dbReference type="Proteomes" id="UP000291236"/>
    </source>
</evidence>
<dbReference type="InterPro" id="IPR015069">
    <property type="entry name" value="2H-PEstase_DUF1868"/>
</dbReference>
<dbReference type="Gene3D" id="3.90.1140.10">
    <property type="entry name" value="Cyclic phosphodiesterase"/>
    <property type="match status" value="1"/>
</dbReference>
<dbReference type="InterPro" id="IPR009097">
    <property type="entry name" value="Cyclic_Pdiesterase"/>
</dbReference>
<gene>
    <name evidence="2" type="ORF">JCM31447_04850</name>
</gene>
<accession>A0A4P2VI40</accession>